<dbReference type="AlphaFoldDB" id="A0A0R3QBB5"/>
<name>A0A0R3QBB5_9BILA</name>
<dbReference type="WBParaSite" id="BTMF_0000364001-mRNA-1">
    <property type="protein sequence ID" value="BTMF_0000364001-mRNA-1"/>
    <property type="gene ID" value="BTMF_0000364001"/>
</dbReference>
<reference evidence="1" key="1">
    <citation type="submission" date="2017-02" db="UniProtKB">
        <authorList>
            <consortium name="WormBaseParasite"/>
        </authorList>
    </citation>
    <scope>IDENTIFICATION</scope>
</reference>
<organism evidence="1">
    <name type="scientific">Brugia timori</name>
    <dbReference type="NCBI Taxonomy" id="42155"/>
    <lineage>
        <taxon>Eukaryota</taxon>
        <taxon>Metazoa</taxon>
        <taxon>Ecdysozoa</taxon>
        <taxon>Nematoda</taxon>
        <taxon>Chromadorea</taxon>
        <taxon>Rhabditida</taxon>
        <taxon>Spirurina</taxon>
        <taxon>Spiruromorpha</taxon>
        <taxon>Filarioidea</taxon>
        <taxon>Onchocercidae</taxon>
        <taxon>Brugia</taxon>
    </lineage>
</organism>
<proteinExistence type="predicted"/>
<evidence type="ECO:0000313" key="1">
    <source>
        <dbReference type="WBParaSite" id="BTMF_0000364001-mRNA-1"/>
    </source>
</evidence>
<sequence>LSLLITRNSSLGFTDSSGSFSNSFLVAFDDFSSVLSSFTTSFERVFSLTLEFPTPGAGGFRGETEFELAFPSPVPLSGLLLCILCTIIETTSVPAS</sequence>
<protein>
    <submittedName>
        <fullName evidence="1">Secreted protein</fullName>
    </submittedName>
</protein>
<accession>A0A0R3QBB5</accession>